<gene>
    <name evidence="1" type="ORF">ABS362_15910</name>
</gene>
<dbReference type="Proteomes" id="UP001476807">
    <property type="component" value="Unassembled WGS sequence"/>
</dbReference>
<organism evidence="1 2">
    <name type="scientific">Pontibacter populi</name>
    <dbReference type="NCBI Taxonomy" id="890055"/>
    <lineage>
        <taxon>Bacteria</taxon>
        <taxon>Pseudomonadati</taxon>
        <taxon>Bacteroidota</taxon>
        <taxon>Cytophagia</taxon>
        <taxon>Cytophagales</taxon>
        <taxon>Hymenobacteraceae</taxon>
        <taxon>Pontibacter</taxon>
    </lineage>
</organism>
<keyword evidence="2" id="KW-1185">Reference proteome</keyword>
<proteinExistence type="predicted"/>
<dbReference type="RefSeq" id="WP_350413598.1">
    <property type="nucleotide sequence ID" value="NZ_JBEOKT010000017.1"/>
</dbReference>
<evidence type="ECO:0000313" key="2">
    <source>
        <dbReference type="Proteomes" id="UP001476807"/>
    </source>
</evidence>
<sequence length="107" mass="10995">MNKNVIAVCAAVCGLFMASCDTPKDLRPGEKVSNDYVEPGTRSTFNVSDAGSAEVAEGGAVQGKIIHEEVMPNHDAGANTIQPVDSINEAAETNTPAGAIKPGVTKP</sequence>
<protein>
    <recommendedName>
        <fullName evidence="3">Secreted protein</fullName>
    </recommendedName>
</protein>
<dbReference type="EMBL" id="JBEOKT010000017">
    <property type="protein sequence ID" value="MER2999039.1"/>
    <property type="molecule type" value="Genomic_DNA"/>
</dbReference>
<reference evidence="1 2" key="1">
    <citation type="submission" date="2024-06" db="EMBL/GenBank/DDBJ databases">
        <title>Pontibacter populi HYL7-15.</title>
        <authorList>
            <person name="Kim M.K."/>
        </authorList>
    </citation>
    <scope>NUCLEOTIDE SEQUENCE [LARGE SCALE GENOMIC DNA]</scope>
    <source>
        <strain evidence="1 2">HYL7-15</strain>
    </source>
</reference>
<evidence type="ECO:0000313" key="1">
    <source>
        <dbReference type="EMBL" id="MER2999039.1"/>
    </source>
</evidence>
<evidence type="ECO:0008006" key="3">
    <source>
        <dbReference type="Google" id="ProtNLM"/>
    </source>
</evidence>
<dbReference type="PROSITE" id="PS51257">
    <property type="entry name" value="PROKAR_LIPOPROTEIN"/>
    <property type="match status" value="1"/>
</dbReference>
<name>A0ABV1RXE2_9BACT</name>
<accession>A0ABV1RXE2</accession>
<comment type="caution">
    <text evidence="1">The sequence shown here is derived from an EMBL/GenBank/DDBJ whole genome shotgun (WGS) entry which is preliminary data.</text>
</comment>